<evidence type="ECO:0000259" key="1">
    <source>
        <dbReference type="Pfam" id="PF12937"/>
    </source>
</evidence>
<dbReference type="InterPro" id="IPR001810">
    <property type="entry name" value="F-box_dom"/>
</dbReference>
<sequence>MSTPPALRLPPELDELIFDHLSHEKGTLKACSLVCRAWLFLARKHLFEAVRFEYPGWEITPPQPKPSAWKKIRGRFRRKLRRDSASTTPITSGKMPIARSWVDFLRVDKASNNVLRYTKKLWFIVPLQKSTIGPPVGFISELFQRRPGLRSLYVESFNSYNATSSTLLNVTNLAAHISSLRLTSVNFPSIGNLMGFLSSMIQCSILVMTGVTWDSDDSSFLQQQLSPPPIRKIELTSTDVRPFYTWLQVKQALSVIEAVAISHHTTENSEYENDLLSHCTSLRTLSIYTCEPCFPSIAGESSTFAKSTKLMPSSDVGLYKLYKRGDNNT</sequence>
<dbReference type="Pfam" id="PF12937">
    <property type="entry name" value="F-box-like"/>
    <property type="match status" value="1"/>
</dbReference>
<organism evidence="2 3">
    <name type="scientific">Serendipita indica (strain DSM 11827)</name>
    <name type="common">Root endophyte fungus</name>
    <name type="synonym">Piriformospora indica</name>
    <dbReference type="NCBI Taxonomy" id="1109443"/>
    <lineage>
        <taxon>Eukaryota</taxon>
        <taxon>Fungi</taxon>
        <taxon>Dikarya</taxon>
        <taxon>Basidiomycota</taxon>
        <taxon>Agaricomycotina</taxon>
        <taxon>Agaricomycetes</taxon>
        <taxon>Sebacinales</taxon>
        <taxon>Serendipitaceae</taxon>
        <taxon>Serendipita</taxon>
    </lineage>
</organism>
<gene>
    <name evidence="2" type="ORF">PIIN_09843</name>
</gene>
<dbReference type="OrthoDB" id="2788229at2759"/>
<dbReference type="HOGENOM" id="CLU_844992_0_0_1"/>
<reference evidence="2 3" key="1">
    <citation type="journal article" date="2011" name="PLoS Pathog.">
        <title>Endophytic Life Strategies Decoded by Genome and Transcriptome Analyses of the Mutualistic Root Symbiont Piriformospora indica.</title>
        <authorList>
            <person name="Zuccaro A."/>
            <person name="Lahrmann U."/>
            <person name="Guldener U."/>
            <person name="Langen G."/>
            <person name="Pfiffi S."/>
            <person name="Biedenkopf D."/>
            <person name="Wong P."/>
            <person name="Samans B."/>
            <person name="Grimm C."/>
            <person name="Basiewicz M."/>
            <person name="Murat C."/>
            <person name="Martin F."/>
            <person name="Kogel K.H."/>
        </authorList>
    </citation>
    <scope>NUCLEOTIDE SEQUENCE [LARGE SCALE GENOMIC DNA]</scope>
    <source>
        <strain evidence="2 3">DSM 11827</strain>
    </source>
</reference>
<name>G4U2K9_SERID</name>
<comment type="caution">
    <text evidence="2">The sequence shown here is derived from an EMBL/GenBank/DDBJ whole genome shotgun (WGS) entry which is preliminary data.</text>
</comment>
<evidence type="ECO:0000313" key="2">
    <source>
        <dbReference type="EMBL" id="CCA77818.1"/>
    </source>
</evidence>
<proteinExistence type="predicted"/>
<accession>G4U2K9</accession>
<dbReference type="AlphaFoldDB" id="G4U2K9"/>
<dbReference type="EMBL" id="CAFZ01001874">
    <property type="protein sequence ID" value="CCA77818.1"/>
    <property type="molecule type" value="Genomic_DNA"/>
</dbReference>
<dbReference type="InterPro" id="IPR032675">
    <property type="entry name" value="LRR_dom_sf"/>
</dbReference>
<evidence type="ECO:0000313" key="3">
    <source>
        <dbReference type="Proteomes" id="UP000007148"/>
    </source>
</evidence>
<protein>
    <recommendedName>
        <fullName evidence="1">F-box domain-containing protein</fullName>
    </recommendedName>
</protein>
<dbReference type="SUPFAM" id="SSF81383">
    <property type="entry name" value="F-box domain"/>
    <property type="match status" value="1"/>
</dbReference>
<keyword evidence="3" id="KW-1185">Reference proteome</keyword>
<feature type="domain" description="F-box" evidence="1">
    <location>
        <begin position="7"/>
        <end position="46"/>
    </location>
</feature>
<dbReference type="STRING" id="1109443.G4U2K9"/>
<dbReference type="Proteomes" id="UP000007148">
    <property type="component" value="Unassembled WGS sequence"/>
</dbReference>
<dbReference type="InParanoid" id="G4U2K9"/>
<dbReference type="InterPro" id="IPR036047">
    <property type="entry name" value="F-box-like_dom_sf"/>
</dbReference>
<dbReference type="Gene3D" id="3.80.10.10">
    <property type="entry name" value="Ribonuclease Inhibitor"/>
    <property type="match status" value="1"/>
</dbReference>